<dbReference type="Proteomes" id="UP000237229">
    <property type="component" value="Unassembled WGS sequence"/>
</dbReference>
<protein>
    <recommendedName>
        <fullName evidence="1">DUF4224 domain-containing protein</fullName>
    </recommendedName>
</protein>
<reference evidence="2 3" key="1">
    <citation type="submission" date="2018-02" db="EMBL/GenBank/DDBJ databases">
        <title>Classification genera of Pasteurellaceae by whole genome sequence comparison.</title>
        <authorList>
            <person name="Christensen H."/>
        </authorList>
    </citation>
    <scope>NUCLEOTIDE SEQUENCE [LARGE SCALE GENOMIC DNA]</scope>
    <source>
        <strain evidence="2 3">20186H4H1</strain>
    </source>
</reference>
<name>A0ABX4ZSY5_9PAST</name>
<proteinExistence type="predicted"/>
<evidence type="ECO:0000313" key="2">
    <source>
        <dbReference type="EMBL" id="POY42629.1"/>
    </source>
</evidence>
<comment type="caution">
    <text evidence="2">The sequence shown here is derived from an EMBL/GenBank/DDBJ whole genome shotgun (WGS) entry which is preliminary data.</text>
</comment>
<dbReference type="EMBL" id="PQVI01000051">
    <property type="protein sequence ID" value="POY42629.1"/>
    <property type="molecule type" value="Genomic_DNA"/>
</dbReference>
<dbReference type="RefSeq" id="WP_103855096.1">
    <property type="nucleotide sequence ID" value="NZ_CBCSDH010000011.1"/>
</dbReference>
<feature type="domain" description="DUF4224" evidence="1">
    <location>
        <begin position="3"/>
        <end position="28"/>
    </location>
</feature>
<dbReference type="InterPro" id="IPR025319">
    <property type="entry name" value="DUF4224"/>
</dbReference>
<dbReference type="Pfam" id="PF13986">
    <property type="entry name" value="DUF4224"/>
    <property type="match status" value="1"/>
</dbReference>
<evidence type="ECO:0000313" key="3">
    <source>
        <dbReference type="Proteomes" id="UP000237229"/>
    </source>
</evidence>
<keyword evidence="3" id="KW-1185">Reference proteome</keyword>
<sequence>MEFLTAEELYYLTGYKQHSRQITYLREQHYTIQGINKFGMPLVIYKDVFGFRRDPSPTIKQQDVKWQPPPM</sequence>
<evidence type="ECO:0000259" key="1">
    <source>
        <dbReference type="Pfam" id="PF13986"/>
    </source>
</evidence>
<gene>
    <name evidence="2" type="ORF">C3Z13_04260</name>
</gene>
<accession>A0ABX4ZSY5</accession>
<organism evidence="2 3">
    <name type="scientific">Avibacterium endocarditidis</name>
    <dbReference type="NCBI Taxonomy" id="380674"/>
    <lineage>
        <taxon>Bacteria</taxon>
        <taxon>Pseudomonadati</taxon>
        <taxon>Pseudomonadota</taxon>
        <taxon>Gammaproteobacteria</taxon>
        <taxon>Pasteurellales</taxon>
        <taxon>Pasteurellaceae</taxon>
        <taxon>Avibacterium</taxon>
    </lineage>
</organism>